<name>A0A6J6VE78_9ZZZZ</name>
<feature type="region of interest" description="Disordered" evidence="1">
    <location>
        <begin position="46"/>
        <end position="87"/>
    </location>
</feature>
<dbReference type="PROSITE" id="PS51318">
    <property type="entry name" value="TAT"/>
    <property type="match status" value="1"/>
</dbReference>
<evidence type="ECO:0000313" key="2">
    <source>
        <dbReference type="EMBL" id="CAB4769599.1"/>
    </source>
</evidence>
<evidence type="ECO:0000256" key="1">
    <source>
        <dbReference type="SAM" id="MobiDB-lite"/>
    </source>
</evidence>
<proteinExistence type="predicted"/>
<protein>
    <submittedName>
        <fullName evidence="2">Unannotated protein</fullName>
    </submittedName>
</protein>
<gene>
    <name evidence="2" type="ORF">UFOPK2754_03021</name>
</gene>
<dbReference type="Pfam" id="PF10029">
    <property type="entry name" value="DUF2271"/>
    <property type="match status" value="1"/>
</dbReference>
<dbReference type="InterPro" id="IPR006311">
    <property type="entry name" value="TAT_signal"/>
</dbReference>
<sequence>MPSDESRFELVSRRAMLKRSLIAGSLVAIPGLACSPSDKEVFAKSTAAPGTSTSTPVATSSTTLAARTTTTAATRPTSPSTTTATTTGPLLAASSQLAIAFAFAPAASGGRINNPFIAVWVEDASGALVRTVSLWYKSSESKYLNELRRWYAAERASIARGGTDTTRTISGATRVAGSYSVVWDAKNDSGALVPQGDYFVCIEAARERGPYELIRDSLSLGTKALQKKLTDSGELTGASASFGG</sequence>
<organism evidence="2">
    <name type="scientific">freshwater metagenome</name>
    <dbReference type="NCBI Taxonomy" id="449393"/>
    <lineage>
        <taxon>unclassified sequences</taxon>
        <taxon>metagenomes</taxon>
        <taxon>ecological metagenomes</taxon>
    </lineage>
</organism>
<dbReference type="Gene3D" id="2.60.40.4070">
    <property type="match status" value="1"/>
</dbReference>
<dbReference type="AlphaFoldDB" id="A0A6J6VE78"/>
<dbReference type="EMBL" id="CAEZYR010000172">
    <property type="protein sequence ID" value="CAB4769599.1"/>
    <property type="molecule type" value="Genomic_DNA"/>
</dbReference>
<dbReference type="InterPro" id="IPR014469">
    <property type="entry name" value="DUF2271"/>
</dbReference>
<reference evidence="2" key="1">
    <citation type="submission" date="2020-05" db="EMBL/GenBank/DDBJ databases">
        <authorList>
            <person name="Chiriac C."/>
            <person name="Salcher M."/>
            <person name="Ghai R."/>
            <person name="Kavagutti S V."/>
        </authorList>
    </citation>
    <scope>NUCLEOTIDE SEQUENCE</scope>
</reference>
<accession>A0A6J6VE78</accession>